<organism evidence="1 2">
    <name type="scientific">Mollisia scopiformis</name>
    <name type="common">Conifer needle endophyte fungus</name>
    <name type="synonym">Phialocephala scopiformis</name>
    <dbReference type="NCBI Taxonomy" id="149040"/>
    <lineage>
        <taxon>Eukaryota</taxon>
        <taxon>Fungi</taxon>
        <taxon>Dikarya</taxon>
        <taxon>Ascomycota</taxon>
        <taxon>Pezizomycotina</taxon>
        <taxon>Leotiomycetes</taxon>
        <taxon>Helotiales</taxon>
        <taxon>Mollisiaceae</taxon>
        <taxon>Mollisia</taxon>
    </lineage>
</organism>
<dbReference type="KEGG" id="psco:LY89DRAFT_192064"/>
<dbReference type="Proteomes" id="UP000070700">
    <property type="component" value="Unassembled WGS sequence"/>
</dbReference>
<protein>
    <submittedName>
        <fullName evidence="1">Uncharacterized protein</fullName>
    </submittedName>
</protein>
<dbReference type="EMBL" id="KQ947423">
    <property type="protein sequence ID" value="KUJ12760.1"/>
    <property type="molecule type" value="Genomic_DNA"/>
</dbReference>
<keyword evidence="2" id="KW-1185">Reference proteome</keyword>
<reference evidence="1 2" key="1">
    <citation type="submission" date="2015-10" db="EMBL/GenBank/DDBJ databases">
        <title>Full genome of DAOMC 229536 Phialocephala scopiformis, a fungal endophyte of spruce producing the potent anti-insectan compound rugulosin.</title>
        <authorList>
            <consortium name="DOE Joint Genome Institute"/>
            <person name="Walker A.K."/>
            <person name="Frasz S.L."/>
            <person name="Seifert K.A."/>
            <person name="Miller J.D."/>
            <person name="Mondo S.J."/>
            <person name="Labutti K."/>
            <person name="Lipzen A."/>
            <person name="Dockter R."/>
            <person name="Kennedy M."/>
            <person name="Grigoriev I.V."/>
            <person name="Spatafora J.W."/>
        </authorList>
    </citation>
    <scope>NUCLEOTIDE SEQUENCE [LARGE SCALE GENOMIC DNA]</scope>
    <source>
        <strain evidence="1 2">CBS 120377</strain>
    </source>
</reference>
<dbReference type="InParanoid" id="A0A194WXV0"/>
<proteinExistence type="predicted"/>
<evidence type="ECO:0000313" key="1">
    <source>
        <dbReference type="EMBL" id="KUJ12760.1"/>
    </source>
</evidence>
<dbReference type="AlphaFoldDB" id="A0A194WXV0"/>
<dbReference type="RefSeq" id="XP_018067115.1">
    <property type="nucleotide sequence ID" value="XM_018205711.1"/>
</dbReference>
<name>A0A194WXV0_MOLSC</name>
<dbReference type="GeneID" id="28815437"/>
<gene>
    <name evidence="1" type="ORF">LY89DRAFT_192064</name>
</gene>
<accession>A0A194WXV0</accession>
<sequence>MTSVYSRIVGDGRGCRAYEVAAFLVDYCCRWDRKVTSHQLSFVFIQRAGEFWYRGPSHEEVAEATDERREGILSKRQRIRNSQIQCYWDLRPQRERCDPGCGSDWSRWSRESGCRMVDGVRYEMGEGKSGLWARDNEGLVCRLSLSCNADGEQKSREAGATARRARQLELFRFGSMNLQMLWMVVLAMYSMRLSQGQGTPLKPACLLLARKNILVDASSPGPSVSA</sequence>
<evidence type="ECO:0000313" key="2">
    <source>
        <dbReference type="Proteomes" id="UP000070700"/>
    </source>
</evidence>